<feature type="transmembrane region" description="Helical" evidence="2">
    <location>
        <begin position="1362"/>
        <end position="1385"/>
    </location>
</feature>
<sequence>MVRLCGGYMLLSPLTIWFYMMLVSLVCTQPEDCVGPSFELLQPPSQPNQPLTLQAQSSDSLFVLSGEEIEVSNVMVRGDTDNGLRSVLLIQDYIGDSIESSTSLLLSGIGTTESIVTDSGYVALNTNSLQKTPALTLGENSSLRFSGTSSLAWQRGEIESKKDASIIIASSASLLMDSSERREDVNRILSQGNLNIQGTWELSEDIIDKIDCKKTVPPPMNTPVTEMLSMKSIVTITETGNVQAKYSSGFHQILFEQSKFALQGAKVDAGSSFWSFNDFSLWNQTTGIADMSNFRLNSSAMNILNDSRFSIRSNGTCEIRSSDVNILDSSEFRVTEKSSVSVDKSNFRSDGNATLKIDDSSYLFLDTSGNSYILREDSTIVVENNSAMEVIGSMQQRDDASIFLRNQSQLMINGVRNCDVPETYTCFCNCNATASHRIICGDGTDESSCLQSCMSDGLSCTPDGTCTSWGCNGFCTTNCPTGYQVVEARLAFREDTRLTIEQSLFDLTFGDLEITDNHQFKLRQAELKIRDGSFSASGNSSLDFVFGELEVAGGSIIFLNDSSLRAVNGSELEVNSGTILIQDDSRITMVASEIEIAGGELHFAGQSKFSSYSSLDSELEGIGAVDAGDMKVNITSGRMLFSGLSNALFSNETELAIFGTLEMIHESKFMGQDSKFEIFSQSKCPESVFLCDCACGTISNSILCAPGVDNELCEHLCIDEICVPDTTNGNCEMCTDNCVDTCPFGLEQLDGAVLLGENSEAEIFNSSLIIHQGSLITGDSHSLEASISEIFLFDGFWLSQGRSEISFVNSSLFIESGGEFNLTDSSTLLQVNTNIEVLGKIQVEGLKAELVDSQIIVGNGTMTFAQSAVSSFERSSILLNGKGNIFINDQTLTSFVESSVLITAGTMFVRDFSELTLQQNSLFDISSSLISEGESFMFVEDSQVSVGGNLTMSDLSQTELSASIVSIGSELANSGNIFLNGNSVLLVHNSSVTTLTGNLELTGSSRVSVSDNSSITIEGNGILSLSEFTNLQITGSSFVSVAAGSVVVSDFATIEISQDSILLNDDLLDLRGNTEIFLPEGNQFVVDNNGIVTVHQELNITSADTTLDSARIPNVENSGILDMRDSSGGNLYVPITNNQGGLVSMGSSKFSMVGLENSGGVFFSNSLIEVVDNSTTGDLSQPNKSPLRMARGSQSQGILTLSGDFVNDGSIMYDSSLGSLYEIGGNYESSDDATVYITILDTKHPGRGYSLVDVHNSADLGGTVEICIPSSANLGNTKKLDVFKFANLRNKFKHVKFTCSPQHNSASYEKHMIAKRSGKALEQVTQFEMMEEASSCTSSEYTSGSFAVLFEGCGQSKSVQYLYMWLFIGFIGGALICIFLAIVAYEIRPFRMLLVGGEGRRIEHVRKVQKQVRSSGSEPSGFSSDSSVCENL</sequence>
<feature type="region of interest" description="Disordered" evidence="1">
    <location>
        <begin position="1412"/>
        <end position="1432"/>
    </location>
</feature>
<name>A0A7S4HJB2_9EUKA</name>
<dbReference type="PANTHER" id="PTHR35035">
    <property type="entry name" value="DISCOIDIN-INDUCING COMPLEX SUBUNIT B"/>
    <property type="match status" value="1"/>
</dbReference>
<keyword evidence="3" id="KW-0732">Signal</keyword>
<evidence type="ECO:0000256" key="1">
    <source>
        <dbReference type="SAM" id="MobiDB-lite"/>
    </source>
</evidence>
<feature type="signal peptide" evidence="3">
    <location>
        <begin position="1"/>
        <end position="28"/>
    </location>
</feature>
<feature type="compositionally biased region" description="Low complexity" evidence="1">
    <location>
        <begin position="1414"/>
        <end position="1432"/>
    </location>
</feature>
<keyword evidence="2" id="KW-0812">Transmembrane</keyword>
<organism evidence="4">
    <name type="scientific">Vannella robusta</name>
    <dbReference type="NCBI Taxonomy" id="1487602"/>
    <lineage>
        <taxon>Eukaryota</taxon>
        <taxon>Amoebozoa</taxon>
        <taxon>Discosea</taxon>
        <taxon>Flabellinia</taxon>
        <taxon>Vannellidae</taxon>
        <taxon>Vannella</taxon>
    </lineage>
</organism>
<reference evidence="4" key="1">
    <citation type="submission" date="2021-01" db="EMBL/GenBank/DDBJ databases">
        <authorList>
            <person name="Corre E."/>
            <person name="Pelletier E."/>
            <person name="Niang G."/>
            <person name="Scheremetjew M."/>
            <person name="Finn R."/>
            <person name="Kale V."/>
            <person name="Holt S."/>
            <person name="Cochrane G."/>
            <person name="Meng A."/>
            <person name="Brown T."/>
            <person name="Cohen L."/>
        </authorList>
    </citation>
    <scope>NUCLEOTIDE SEQUENCE</scope>
    <source>
        <strain evidence="4">DIVA3 518/3/11/1/6</strain>
    </source>
</reference>
<dbReference type="InterPro" id="IPR053370">
    <property type="entry name" value="QS_Complex_Regulator"/>
</dbReference>
<dbReference type="PANTHER" id="PTHR35035:SF1">
    <property type="entry name" value="TRANSMEMBRANE PROTEIN"/>
    <property type="match status" value="1"/>
</dbReference>
<gene>
    <name evidence="4" type="ORF">VSP0166_LOCUS1163</name>
</gene>
<keyword evidence="2" id="KW-1133">Transmembrane helix</keyword>
<protein>
    <submittedName>
        <fullName evidence="4">Uncharacterized protein</fullName>
    </submittedName>
</protein>
<evidence type="ECO:0000256" key="3">
    <source>
        <dbReference type="SAM" id="SignalP"/>
    </source>
</evidence>
<dbReference type="EMBL" id="HBKP01001633">
    <property type="protein sequence ID" value="CAE2200963.1"/>
    <property type="molecule type" value="Transcribed_RNA"/>
</dbReference>
<feature type="chain" id="PRO_5030878726" evidence="3">
    <location>
        <begin position="29"/>
        <end position="1432"/>
    </location>
</feature>
<keyword evidence="2" id="KW-0472">Membrane</keyword>
<evidence type="ECO:0000313" key="4">
    <source>
        <dbReference type="EMBL" id="CAE2200963.1"/>
    </source>
</evidence>
<evidence type="ECO:0000256" key="2">
    <source>
        <dbReference type="SAM" id="Phobius"/>
    </source>
</evidence>
<accession>A0A7S4HJB2</accession>
<proteinExistence type="predicted"/>